<name>A0AAD1SJJ2_PELCU</name>
<keyword evidence="2" id="KW-1185">Reference proteome</keyword>
<feature type="non-terminal residue" evidence="1">
    <location>
        <position position="138"/>
    </location>
</feature>
<sequence length="138" mass="15052">MQQSTIQKLNVICTAFVSRIVERKRSPLIPINCYSPINEHVGSPAGLLICGATGHNDTAPCLFSLDDNVHAVLHSTVASKSKHVEVRAQARKCTLAVYPHLCPQDGDDILRKLGGYYGETPVHFSLNTGLTQALVDMR</sequence>
<accession>A0AAD1SJJ2</accession>
<protein>
    <submittedName>
        <fullName evidence="1">Uncharacterized protein</fullName>
    </submittedName>
</protein>
<gene>
    <name evidence="1" type="ORF">PECUL_23A002307</name>
</gene>
<organism evidence="1 2">
    <name type="scientific">Pelobates cultripes</name>
    <name type="common">Western spadefoot toad</name>
    <dbReference type="NCBI Taxonomy" id="61616"/>
    <lineage>
        <taxon>Eukaryota</taxon>
        <taxon>Metazoa</taxon>
        <taxon>Chordata</taxon>
        <taxon>Craniata</taxon>
        <taxon>Vertebrata</taxon>
        <taxon>Euteleostomi</taxon>
        <taxon>Amphibia</taxon>
        <taxon>Batrachia</taxon>
        <taxon>Anura</taxon>
        <taxon>Pelobatoidea</taxon>
        <taxon>Pelobatidae</taxon>
        <taxon>Pelobates</taxon>
    </lineage>
</organism>
<reference evidence="1" key="1">
    <citation type="submission" date="2022-03" db="EMBL/GenBank/DDBJ databases">
        <authorList>
            <person name="Alioto T."/>
            <person name="Alioto T."/>
            <person name="Gomez Garrido J."/>
        </authorList>
    </citation>
    <scope>NUCLEOTIDE SEQUENCE</scope>
</reference>
<evidence type="ECO:0000313" key="2">
    <source>
        <dbReference type="Proteomes" id="UP001295444"/>
    </source>
</evidence>
<dbReference type="AlphaFoldDB" id="A0AAD1SJJ2"/>
<dbReference type="Proteomes" id="UP001295444">
    <property type="component" value="Chromosome 06"/>
</dbReference>
<proteinExistence type="predicted"/>
<dbReference type="EMBL" id="OW240917">
    <property type="protein sequence ID" value="CAH2300504.1"/>
    <property type="molecule type" value="Genomic_DNA"/>
</dbReference>
<evidence type="ECO:0000313" key="1">
    <source>
        <dbReference type="EMBL" id="CAH2300504.1"/>
    </source>
</evidence>